<gene>
    <name evidence="1" type="ORF">T459_21452</name>
</gene>
<dbReference type="STRING" id="4072.A0A2G2YX36"/>
<keyword evidence="2" id="KW-1185">Reference proteome</keyword>
<dbReference type="Proteomes" id="UP000222542">
    <property type="component" value="Unassembled WGS sequence"/>
</dbReference>
<dbReference type="AlphaFoldDB" id="A0A2G2YX36"/>
<reference evidence="1 2" key="2">
    <citation type="journal article" date="2017" name="Genome Biol.">
        <title>New reference genome sequences of hot pepper reveal the massive evolution of plant disease-resistance genes by retroduplication.</title>
        <authorList>
            <person name="Kim S."/>
            <person name="Park J."/>
            <person name="Yeom S.I."/>
            <person name="Kim Y.M."/>
            <person name="Seo E."/>
            <person name="Kim K.T."/>
            <person name="Kim M.S."/>
            <person name="Lee J.M."/>
            <person name="Cheong K."/>
            <person name="Shin H.S."/>
            <person name="Kim S.B."/>
            <person name="Han K."/>
            <person name="Lee J."/>
            <person name="Park M."/>
            <person name="Lee H.A."/>
            <person name="Lee H.Y."/>
            <person name="Lee Y."/>
            <person name="Oh S."/>
            <person name="Lee J.H."/>
            <person name="Choi E."/>
            <person name="Choi E."/>
            <person name="Lee S.E."/>
            <person name="Jeon J."/>
            <person name="Kim H."/>
            <person name="Choi G."/>
            <person name="Song H."/>
            <person name="Lee J."/>
            <person name="Lee S.C."/>
            <person name="Kwon J.K."/>
            <person name="Lee H.Y."/>
            <person name="Koo N."/>
            <person name="Hong Y."/>
            <person name="Kim R.W."/>
            <person name="Kang W.H."/>
            <person name="Huh J.H."/>
            <person name="Kang B.C."/>
            <person name="Yang T.J."/>
            <person name="Lee Y.H."/>
            <person name="Bennetzen J.L."/>
            <person name="Choi D."/>
        </authorList>
    </citation>
    <scope>NUCLEOTIDE SEQUENCE [LARGE SCALE GENOMIC DNA]</scope>
    <source>
        <strain evidence="2">cv. CM334</strain>
    </source>
</reference>
<sequence>MLYAFLQEMFGDLGDLLYTIIGVDSFSLQPTGSAREYTGLMVIHAYHMQPLGMPIAMTVAVVMAGALGAARSGISLGKSGVDPLTLYMSKFSRSQLNDVMSEFKVGY</sequence>
<evidence type="ECO:0000313" key="2">
    <source>
        <dbReference type="Proteomes" id="UP000222542"/>
    </source>
</evidence>
<organism evidence="1 2">
    <name type="scientific">Capsicum annuum</name>
    <name type="common">Capsicum pepper</name>
    <dbReference type="NCBI Taxonomy" id="4072"/>
    <lineage>
        <taxon>Eukaryota</taxon>
        <taxon>Viridiplantae</taxon>
        <taxon>Streptophyta</taxon>
        <taxon>Embryophyta</taxon>
        <taxon>Tracheophyta</taxon>
        <taxon>Spermatophyta</taxon>
        <taxon>Magnoliopsida</taxon>
        <taxon>eudicotyledons</taxon>
        <taxon>Gunneridae</taxon>
        <taxon>Pentapetalae</taxon>
        <taxon>asterids</taxon>
        <taxon>lamiids</taxon>
        <taxon>Solanales</taxon>
        <taxon>Solanaceae</taxon>
        <taxon>Solanoideae</taxon>
        <taxon>Capsiceae</taxon>
        <taxon>Capsicum</taxon>
    </lineage>
</organism>
<protein>
    <submittedName>
        <fullName evidence="1">Uncharacterized protein</fullName>
    </submittedName>
</protein>
<evidence type="ECO:0000313" key="1">
    <source>
        <dbReference type="EMBL" id="PHT74175.1"/>
    </source>
</evidence>
<accession>A0A2G2YX36</accession>
<dbReference type="Gramene" id="PHT74175">
    <property type="protein sequence ID" value="PHT74175"/>
    <property type="gene ID" value="T459_21452"/>
</dbReference>
<name>A0A2G2YX36_CAPAN</name>
<dbReference type="EMBL" id="AYRZ02000008">
    <property type="protein sequence ID" value="PHT74175.1"/>
    <property type="molecule type" value="Genomic_DNA"/>
</dbReference>
<comment type="caution">
    <text evidence="1">The sequence shown here is derived from an EMBL/GenBank/DDBJ whole genome shotgun (WGS) entry which is preliminary data.</text>
</comment>
<proteinExistence type="predicted"/>
<reference evidence="1 2" key="1">
    <citation type="journal article" date="2014" name="Nat. Genet.">
        <title>Genome sequence of the hot pepper provides insights into the evolution of pungency in Capsicum species.</title>
        <authorList>
            <person name="Kim S."/>
            <person name="Park M."/>
            <person name="Yeom S.I."/>
            <person name="Kim Y.M."/>
            <person name="Lee J.M."/>
            <person name="Lee H.A."/>
            <person name="Seo E."/>
            <person name="Choi J."/>
            <person name="Cheong K."/>
            <person name="Kim K.T."/>
            <person name="Jung K."/>
            <person name="Lee G.W."/>
            <person name="Oh S.K."/>
            <person name="Bae C."/>
            <person name="Kim S.B."/>
            <person name="Lee H.Y."/>
            <person name="Kim S.Y."/>
            <person name="Kim M.S."/>
            <person name="Kang B.C."/>
            <person name="Jo Y.D."/>
            <person name="Yang H.B."/>
            <person name="Jeong H.J."/>
            <person name="Kang W.H."/>
            <person name="Kwon J.K."/>
            <person name="Shin C."/>
            <person name="Lim J.Y."/>
            <person name="Park J.H."/>
            <person name="Huh J.H."/>
            <person name="Kim J.S."/>
            <person name="Kim B.D."/>
            <person name="Cohen O."/>
            <person name="Paran I."/>
            <person name="Suh M.C."/>
            <person name="Lee S.B."/>
            <person name="Kim Y.K."/>
            <person name="Shin Y."/>
            <person name="Noh S.J."/>
            <person name="Park J."/>
            <person name="Seo Y.S."/>
            <person name="Kwon S.Y."/>
            <person name="Kim H.A."/>
            <person name="Park J.M."/>
            <person name="Kim H.J."/>
            <person name="Choi S.B."/>
            <person name="Bosland P.W."/>
            <person name="Reeves G."/>
            <person name="Jo S.H."/>
            <person name="Lee B.W."/>
            <person name="Cho H.T."/>
            <person name="Choi H.S."/>
            <person name="Lee M.S."/>
            <person name="Yu Y."/>
            <person name="Do Choi Y."/>
            <person name="Park B.S."/>
            <person name="van Deynze A."/>
            <person name="Ashrafi H."/>
            <person name="Hill T."/>
            <person name="Kim W.T."/>
            <person name="Pai H.S."/>
            <person name="Ahn H.K."/>
            <person name="Yeam I."/>
            <person name="Giovannoni J.J."/>
            <person name="Rose J.K."/>
            <person name="Sorensen I."/>
            <person name="Lee S.J."/>
            <person name="Kim R.W."/>
            <person name="Choi I.Y."/>
            <person name="Choi B.S."/>
            <person name="Lim J.S."/>
            <person name="Lee Y.H."/>
            <person name="Choi D."/>
        </authorList>
    </citation>
    <scope>NUCLEOTIDE SEQUENCE [LARGE SCALE GENOMIC DNA]</scope>
    <source>
        <strain evidence="2">cv. CM334</strain>
    </source>
</reference>